<dbReference type="Gene3D" id="2.40.30.10">
    <property type="entry name" value="Translation factors"/>
    <property type="match status" value="1"/>
</dbReference>
<sequence length="271" mass="29752">MQGMERIEMRVVRIDRPVPSVARVIGHIAPQDPAAWTPPNQAIRIAVAQPEGQRPVMRVYTVRRFDPATGLLEIDFILHGDDSPAMRWLHDAAPGTLLPMIGPRQHVVPLPVEGKRAAIFADETAIPAVWAILNAWAPEAWTQGLESDVWIETADPTAFDELPRPEGVNLHLLLRAEGEPAGATGHLAAAARTISDPGACVIWAAGERQEMRRIREHFRAAGVPRDQLQVVGYWKLGISGTELDRVRLAEYAALLAKGRTLADLSDDELPI</sequence>
<comment type="similarity">
    <text evidence="1">Belongs to the SIP oxidoreductase family.</text>
</comment>
<dbReference type="InterPro" id="IPR039261">
    <property type="entry name" value="FNR_nucleotide-bd"/>
</dbReference>
<reference evidence="3 4" key="2">
    <citation type="submission" date="2019-01" db="EMBL/GenBank/DDBJ databases">
        <authorList>
            <person name="Li Y."/>
        </authorList>
    </citation>
    <scope>NUCLEOTIDE SEQUENCE [LARGE SCALE GENOMIC DNA]</scope>
    <source>
        <strain evidence="3 4">2D-5</strain>
    </source>
</reference>
<dbReference type="PROSITE" id="PS51384">
    <property type="entry name" value="FAD_FR"/>
    <property type="match status" value="1"/>
</dbReference>
<dbReference type="InterPro" id="IPR017938">
    <property type="entry name" value="Riboflavin_synthase-like_b-brl"/>
</dbReference>
<accession>A0A443J563</accession>
<dbReference type="Pfam" id="PF08021">
    <property type="entry name" value="FAD_binding_9"/>
    <property type="match status" value="1"/>
</dbReference>
<dbReference type="CDD" id="cd06193">
    <property type="entry name" value="siderophore_interacting"/>
    <property type="match status" value="1"/>
</dbReference>
<feature type="domain" description="FAD-binding FR-type" evidence="2">
    <location>
        <begin position="4"/>
        <end position="110"/>
    </location>
</feature>
<dbReference type="PANTHER" id="PTHR30157:SF0">
    <property type="entry name" value="NADPH-DEPENDENT FERRIC-CHELATE REDUCTASE"/>
    <property type="match status" value="1"/>
</dbReference>
<dbReference type="Proteomes" id="UP000285710">
    <property type="component" value="Unassembled WGS sequence"/>
</dbReference>
<dbReference type="InterPro" id="IPR007037">
    <property type="entry name" value="SIP_rossman_dom"/>
</dbReference>
<evidence type="ECO:0000313" key="3">
    <source>
        <dbReference type="EMBL" id="RWR15597.1"/>
    </source>
</evidence>
<organism evidence="3 4">
    <name type="scientific">Paenirhodobacter populi</name>
    <dbReference type="NCBI Taxonomy" id="2306993"/>
    <lineage>
        <taxon>Bacteria</taxon>
        <taxon>Pseudomonadati</taxon>
        <taxon>Pseudomonadota</taxon>
        <taxon>Alphaproteobacteria</taxon>
        <taxon>Rhodobacterales</taxon>
        <taxon>Rhodobacter group</taxon>
        <taxon>Paenirhodobacter</taxon>
    </lineage>
</organism>
<comment type="caution">
    <text evidence="3">The sequence shown here is derived from an EMBL/GenBank/DDBJ whole genome shotgun (WGS) entry which is preliminary data.</text>
</comment>
<proteinExistence type="inferred from homology"/>
<name>A0A443J563_9RHOB</name>
<protein>
    <submittedName>
        <fullName evidence="3">Siderophore-interacting protein</fullName>
    </submittedName>
</protein>
<evidence type="ECO:0000313" key="4">
    <source>
        <dbReference type="Proteomes" id="UP000285710"/>
    </source>
</evidence>
<dbReference type="AlphaFoldDB" id="A0A443J563"/>
<evidence type="ECO:0000256" key="1">
    <source>
        <dbReference type="ARBA" id="ARBA00035644"/>
    </source>
</evidence>
<keyword evidence="4" id="KW-1185">Reference proteome</keyword>
<gene>
    <name evidence="3" type="ORF">D2T33_00145</name>
</gene>
<evidence type="ECO:0000259" key="2">
    <source>
        <dbReference type="PROSITE" id="PS51384"/>
    </source>
</evidence>
<dbReference type="PANTHER" id="PTHR30157">
    <property type="entry name" value="FERRIC REDUCTASE, NADPH-DEPENDENT"/>
    <property type="match status" value="1"/>
</dbReference>
<dbReference type="GO" id="GO:0016491">
    <property type="term" value="F:oxidoreductase activity"/>
    <property type="evidence" value="ECO:0007669"/>
    <property type="project" value="InterPro"/>
</dbReference>
<dbReference type="InterPro" id="IPR013113">
    <property type="entry name" value="SIP_FAD-bd"/>
</dbReference>
<dbReference type="SUPFAM" id="SSF63380">
    <property type="entry name" value="Riboflavin synthase domain-like"/>
    <property type="match status" value="1"/>
</dbReference>
<dbReference type="InterPro" id="IPR039374">
    <property type="entry name" value="SIP_fam"/>
</dbReference>
<dbReference type="InterPro" id="IPR017927">
    <property type="entry name" value="FAD-bd_FR_type"/>
</dbReference>
<dbReference type="Gene3D" id="3.40.50.80">
    <property type="entry name" value="Nucleotide-binding domain of ferredoxin-NADP reductase (FNR) module"/>
    <property type="match status" value="1"/>
</dbReference>
<dbReference type="EMBL" id="SAUW01000001">
    <property type="protein sequence ID" value="RWR15597.1"/>
    <property type="molecule type" value="Genomic_DNA"/>
</dbReference>
<reference evidence="3 4" key="1">
    <citation type="submission" date="2019-01" db="EMBL/GenBank/DDBJ databases">
        <title>Sinorhodobacter populi sp. nov. isolated from the symptomatic bark tissue of Populus euramericana canker.</title>
        <authorList>
            <person name="Xu G."/>
        </authorList>
    </citation>
    <scope>NUCLEOTIDE SEQUENCE [LARGE SCALE GENOMIC DNA]</scope>
    <source>
        <strain evidence="3 4">2D-5</strain>
    </source>
</reference>
<dbReference type="Pfam" id="PF04954">
    <property type="entry name" value="SIP"/>
    <property type="match status" value="1"/>
</dbReference>